<feature type="transmembrane region" description="Helical" evidence="1">
    <location>
        <begin position="76"/>
        <end position="98"/>
    </location>
</feature>
<keyword evidence="1" id="KW-0472">Membrane</keyword>
<keyword evidence="1" id="KW-1133">Transmembrane helix</keyword>
<proteinExistence type="predicted"/>
<feature type="transmembrane region" description="Helical" evidence="1">
    <location>
        <begin position="20"/>
        <end position="40"/>
    </location>
</feature>
<feature type="transmembrane region" description="Helical" evidence="1">
    <location>
        <begin position="46"/>
        <end position="67"/>
    </location>
</feature>
<evidence type="ECO:0000313" key="2">
    <source>
        <dbReference type="EMBL" id="PSX07026.1"/>
    </source>
</evidence>
<feature type="transmembrane region" description="Helical" evidence="1">
    <location>
        <begin position="110"/>
        <end position="130"/>
    </location>
</feature>
<accession>A0ABX5H1D2</accession>
<gene>
    <name evidence="2" type="ORF">C0W27_15775</name>
</gene>
<protein>
    <submittedName>
        <fullName evidence="2">Uncharacterized protein</fullName>
    </submittedName>
</protein>
<name>A0ABX5H1D2_PHOAN</name>
<dbReference type="RefSeq" id="WP_045152860.1">
    <property type="nucleotide sequence ID" value="NZ_JZSW01000007.1"/>
</dbReference>
<evidence type="ECO:0000256" key="1">
    <source>
        <dbReference type="SAM" id="Phobius"/>
    </source>
</evidence>
<dbReference type="Proteomes" id="UP000240989">
    <property type="component" value="Unassembled WGS sequence"/>
</dbReference>
<comment type="caution">
    <text evidence="2">The sequence shown here is derived from an EMBL/GenBank/DDBJ whole genome shotgun (WGS) entry which is preliminary data.</text>
</comment>
<organism evidence="2 3">
    <name type="scientific">Photobacterium angustum</name>
    <dbReference type="NCBI Taxonomy" id="661"/>
    <lineage>
        <taxon>Bacteria</taxon>
        <taxon>Pseudomonadati</taxon>
        <taxon>Pseudomonadota</taxon>
        <taxon>Gammaproteobacteria</taxon>
        <taxon>Vibrionales</taxon>
        <taxon>Vibrionaceae</taxon>
        <taxon>Photobacterium</taxon>
    </lineage>
</organism>
<keyword evidence="3" id="KW-1185">Reference proteome</keyword>
<keyword evidence="1" id="KW-0812">Transmembrane</keyword>
<dbReference type="EMBL" id="PYOU01000014">
    <property type="protein sequence ID" value="PSX07026.1"/>
    <property type="molecule type" value="Genomic_DNA"/>
</dbReference>
<sequence>MINKLYFLLNELVLLTRRAFDINTAGFTFMITFPLYLIGLNAPEPLMAVLSRDGAVYFVYILIYLILRANKAKSKALYRSLAVVLSILLLGFYTYLVMNRVSTDLEVSSTYNSFISISFWSLTWLGGKVIDKLNDSSNLRDH</sequence>
<evidence type="ECO:0000313" key="3">
    <source>
        <dbReference type="Proteomes" id="UP000240989"/>
    </source>
</evidence>
<reference evidence="2 3" key="1">
    <citation type="submission" date="2018-01" db="EMBL/GenBank/DDBJ databases">
        <title>Whole genome sequencing of Histamine producing bacteria.</title>
        <authorList>
            <person name="Butler K."/>
        </authorList>
    </citation>
    <scope>NUCLEOTIDE SEQUENCE [LARGE SCALE GENOMIC DNA]</scope>
    <source>
        <strain evidence="2 3">A6-1</strain>
    </source>
</reference>